<name>A0A8C0DBL0_BALMU</name>
<sequence>MGQPEVSEDCIRMYFKVKGPVTQFLGRAHLCRAQLCAPKSTENMEEFENCVTQYMKAINFAKGEPRYYFLVYNASVLYWRMARPFLKPGYHHHLIPSLSQIVSVLNETEEEDKGWRAELMLELLECYLQAGKHEEAAKFCATAAPFIKANAPQKYRQIFALMVTEGLFYPQVGVSCCLLLTRCCFVSVSRILLLFELAHLSLILKCGEIASDCLSDLKKMDSKVGGQGLGGRPGLPWLALWCALAPSLTHGPLSFVQTQLNIVRRLDTVLQRAVRLGDPRVIHVVCATQWDTCLPLLQHDLRHHLRKSLTAIAEVLEKVDSLMVLFRCQVHMEMAYIEEDEGRLEAAMAHLKKAMLLDTLGLHQDKLKMAFNRLQLCATLYQVPERAEDKATLAIEQAKKAMPEDGVRKKRALLVNAGLALAPDTFQIVLDSENEARVSTGKKRGRFTHLYAKARHHSLSVDEAAGHVRRLRGRNDKERVQIWAEMATVARKQGVWDVCRTASRFCLVYDVGKVQRQARLKRGRPRDGAGQDSSGQSDATLQRQASPSLLRKFAEVGFINAEATVHLLRSEGVQLNDRPTPPNDLSQHPVGYTPESPEDNAEWITYRTWIEGLSQHAMNSWLRSADIGQKLQEAWIVQNAVVYVLNHNQHLLTAGRQRELVDALYHLLGTVKAVGHSGDLVLLAMLCSTPGARPDRRLDPAPPLEKSRRQARAHPLHTPLEPEAASEVRTAVEVCEFALSLTSGTVPEEAVPVSARQQLVATWVKAKQLLQQQIGPRLGTDEQSTNEDVNSVTRVLVALEMYSCNGLGLMDFTVPPLAQVLVKMASECSWSDPLVEVQTLTRLAHFTYVARDHEATVACSQKAIQIGMKHLQTFENSFAELVAEVLSAAACIQGRSIVDDLKGRKQLRLTAAEAFTESARFGGLAGSSALVMLAARHFWNTWLPLLPSAVSRKKCKSATRRVINIINETEARKQVDEHDGCMGGRGQ</sequence>
<dbReference type="GeneTree" id="ENSGT00570000079216"/>
<feature type="region of interest" description="Disordered" evidence="1">
    <location>
        <begin position="518"/>
        <end position="542"/>
    </location>
</feature>
<dbReference type="InterPro" id="IPR039586">
    <property type="entry name" value="CFAP46"/>
</dbReference>
<feature type="region of interest" description="Disordered" evidence="1">
    <location>
        <begin position="692"/>
        <end position="723"/>
    </location>
</feature>
<dbReference type="GO" id="GO:0035082">
    <property type="term" value="P:axoneme assembly"/>
    <property type="evidence" value="ECO:0007669"/>
    <property type="project" value="InterPro"/>
</dbReference>
<dbReference type="GO" id="GO:0060294">
    <property type="term" value="P:cilium movement involved in cell motility"/>
    <property type="evidence" value="ECO:0007669"/>
    <property type="project" value="InterPro"/>
</dbReference>
<accession>A0A8C0DBL0</accession>
<dbReference type="PANTHER" id="PTHR15977:SF15">
    <property type="entry name" value="CILIA- AND FLAGELLA-ASSOCIATED PROTEIN 46"/>
    <property type="match status" value="1"/>
</dbReference>
<dbReference type="Pfam" id="PF25439">
    <property type="entry name" value="TPR_CFAP46_N"/>
    <property type="match status" value="1"/>
</dbReference>
<dbReference type="AlphaFoldDB" id="A0A8C0DBL0"/>
<dbReference type="InterPro" id="IPR057466">
    <property type="entry name" value="CFAP46_TPR"/>
</dbReference>
<feature type="compositionally biased region" description="Polar residues" evidence="1">
    <location>
        <begin position="531"/>
        <end position="542"/>
    </location>
</feature>
<gene>
    <name evidence="2" type="primary">CFAP46</name>
</gene>
<protein>
    <submittedName>
        <fullName evidence="2">Cilia and flagella associated protein 46</fullName>
    </submittedName>
</protein>
<dbReference type="PANTHER" id="PTHR15977">
    <property type="entry name" value="CILIA- AND FLAGELLA-ASSOCIATED PROTEIN 46"/>
    <property type="match status" value="1"/>
</dbReference>
<feature type="region of interest" description="Disordered" evidence="1">
    <location>
        <begin position="574"/>
        <end position="597"/>
    </location>
</feature>
<evidence type="ECO:0000313" key="2">
    <source>
        <dbReference type="Ensembl" id="ENSBMSP00010017624.1"/>
    </source>
</evidence>
<proteinExistence type="predicted"/>
<dbReference type="Ensembl" id="ENSBMST00010019461.1">
    <property type="protein sequence ID" value="ENSBMSP00010017624.1"/>
    <property type="gene ID" value="ENSBMSG00010012679.1"/>
</dbReference>
<organism evidence="2">
    <name type="scientific">Balaenoptera musculus</name>
    <name type="common">Blue whale</name>
    <dbReference type="NCBI Taxonomy" id="9771"/>
    <lineage>
        <taxon>Eukaryota</taxon>
        <taxon>Metazoa</taxon>
        <taxon>Chordata</taxon>
        <taxon>Craniata</taxon>
        <taxon>Vertebrata</taxon>
        <taxon>Euteleostomi</taxon>
        <taxon>Mammalia</taxon>
        <taxon>Eutheria</taxon>
        <taxon>Laurasiatheria</taxon>
        <taxon>Artiodactyla</taxon>
        <taxon>Whippomorpha</taxon>
        <taxon>Cetacea</taxon>
        <taxon>Mysticeti</taxon>
        <taxon>Balaenopteridae</taxon>
        <taxon>Balaenoptera</taxon>
    </lineage>
</organism>
<reference evidence="2" key="1">
    <citation type="submission" date="2023-09" db="UniProtKB">
        <authorList>
            <consortium name="Ensembl"/>
        </authorList>
    </citation>
    <scope>IDENTIFICATION</scope>
</reference>
<evidence type="ECO:0000256" key="1">
    <source>
        <dbReference type="SAM" id="MobiDB-lite"/>
    </source>
</evidence>